<dbReference type="InterPro" id="IPR045361">
    <property type="entry name" value="CIS_tube_prot_N"/>
</dbReference>
<comment type="caution">
    <text evidence="2">The sequence shown here is derived from an EMBL/GenBank/DDBJ whole genome shotgun (WGS) entry which is preliminary data.</text>
</comment>
<accession>A0A1V4SP49</accession>
<proteinExistence type="predicted"/>
<evidence type="ECO:0000259" key="1">
    <source>
        <dbReference type="Pfam" id="PF19266"/>
    </source>
</evidence>
<dbReference type="EMBL" id="MZGX01000004">
    <property type="protein sequence ID" value="OPX45573.1"/>
    <property type="molecule type" value="Genomic_DNA"/>
</dbReference>
<reference evidence="2 3" key="1">
    <citation type="submission" date="2017-03" db="EMBL/GenBank/DDBJ databases">
        <title>Genome sequence of Clostridium hungatei DSM 14427.</title>
        <authorList>
            <person name="Poehlein A."/>
            <person name="Daniel R."/>
        </authorList>
    </citation>
    <scope>NUCLEOTIDE SEQUENCE [LARGE SCALE GENOMIC DNA]</scope>
    <source>
        <strain evidence="2 3">DSM 14427</strain>
    </source>
</reference>
<evidence type="ECO:0000313" key="3">
    <source>
        <dbReference type="Proteomes" id="UP000191554"/>
    </source>
</evidence>
<keyword evidence="3" id="KW-1185">Reference proteome</keyword>
<dbReference type="RefSeq" id="WP_080063396.1">
    <property type="nucleotide sequence ID" value="NZ_MZGX01000004.1"/>
</dbReference>
<dbReference type="AlphaFoldDB" id="A0A1V4SP49"/>
<dbReference type="OrthoDB" id="9815939at2"/>
<name>A0A1V4SP49_RUMHU</name>
<dbReference type="STRING" id="48256.CLHUN_09520"/>
<feature type="domain" description="Contractile injection system tube protein N-terminal" evidence="1">
    <location>
        <begin position="18"/>
        <end position="139"/>
    </location>
</feature>
<protein>
    <recommendedName>
        <fullName evidence="1">Contractile injection system tube protein N-terminal domain-containing protein</fullName>
    </recommendedName>
</protein>
<evidence type="ECO:0000313" key="2">
    <source>
        <dbReference type="EMBL" id="OPX45573.1"/>
    </source>
</evidence>
<dbReference type="Proteomes" id="UP000191554">
    <property type="component" value="Unassembled WGS sequence"/>
</dbReference>
<sequence>MAKKAQIIPLDLAGVGPISVMFNPNEYTVSFEGKYTGENDKKQFQRSETPEFKVSLFYDTYEKRKDVRRETGKLTSLLDPKVSGKNTKKPPVCLFIWGGFTYRGVLSRIEQKFTMFMEDGTPVRSQMDVTFMSDEPEKKVQIAEGREACRKLWIVKSGDRLDLIANEALKDPMKWRIIAEANKILNPFGFPVKNDFGRTLVIPD</sequence>
<organism evidence="2 3">
    <name type="scientific">Ruminiclostridium hungatei</name>
    <name type="common">Clostridium hungatei</name>
    <dbReference type="NCBI Taxonomy" id="48256"/>
    <lineage>
        <taxon>Bacteria</taxon>
        <taxon>Bacillati</taxon>
        <taxon>Bacillota</taxon>
        <taxon>Clostridia</taxon>
        <taxon>Eubacteriales</taxon>
        <taxon>Oscillospiraceae</taxon>
        <taxon>Ruminiclostridium</taxon>
    </lineage>
</organism>
<gene>
    <name evidence="2" type="ORF">CLHUN_09520</name>
</gene>
<dbReference type="Pfam" id="PF19266">
    <property type="entry name" value="CIS_tube"/>
    <property type="match status" value="1"/>
</dbReference>